<evidence type="ECO:0000313" key="2">
    <source>
        <dbReference type="Proteomes" id="UP001249945"/>
    </source>
</evidence>
<dbReference type="EMBL" id="JALRMR010000017">
    <property type="protein sequence ID" value="MDT1975174.1"/>
    <property type="molecule type" value="Genomic_DNA"/>
</dbReference>
<comment type="caution">
    <text evidence="1">The sequence shown here is derived from an EMBL/GenBank/DDBJ whole genome shotgun (WGS) entry which is preliminary data.</text>
</comment>
<accession>A0AAW8RFB7</accession>
<dbReference type="Proteomes" id="UP001249945">
    <property type="component" value="Unassembled WGS sequence"/>
</dbReference>
<organism evidence="1 2">
    <name type="scientific">Carnobacterium divergens</name>
    <name type="common">Lactobacillus divergens</name>
    <dbReference type="NCBI Taxonomy" id="2748"/>
    <lineage>
        <taxon>Bacteria</taxon>
        <taxon>Bacillati</taxon>
        <taxon>Bacillota</taxon>
        <taxon>Bacilli</taxon>
        <taxon>Lactobacillales</taxon>
        <taxon>Carnobacteriaceae</taxon>
        <taxon>Carnobacterium</taxon>
    </lineage>
</organism>
<dbReference type="RefSeq" id="WP_311780910.1">
    <property type="nucleotide sequence ID" value="NZ_JALRMR010000017.1"/>
</dbReference>
<evidence type="ECO:0000313" key="1">
    <source>
        <dbReference type="EMBL" id="MDT1975174.1"/>
    </source>
</evidence>
<dbReference type="AlphaFoldDB" id="A0AAW8RFB7"/>
<name>A0AAW8RFB7_CARDV</name>
<gene>
    <name evidence="1" type="ORF">MX635_12270</name>
</gene>
<sequence length="252" mass="29736">MHIIKEKQALLFYDGNHYYNANKIITSKELEKNTAYYIADKPRMRNSKLTLTPVSVISKSEISKADNLKIVDLFELYYPDIYSKVISESWNFTQRSFKIFSNGTQISIDKSLLNCLAEVLIKSWIKQQFGLDSYPLLTKKSFSNYTIRMEIENNPYRTSVSEQLNNELIYHWYMKHKSFFSISLVEDSLMVTDHLFFENIEECKDYVLNKQQLLKLNHIDDFGKYKRSLTLSTYIIRFSEKLSINIEMGKSI</sequence>
<proteinExistence type="predicted"/>
<protein>
    <submittedName>
        <fullName evidence="1">Uncharacterized protein</fullName>
    </submittedName>
</protein>
<reference evidence="1" key="1">
    <citation type="submission" date="2022-04" db="EMBL/GenBank/DDBJ databases">
        <title>Draft genome sequences of lactic acid bacteria (LAB) strains involved in meat spoilage.</title>
        <authorList>
            <person name="Palevich N."/>
        </authorList>
    </citation>
    <scope>NUCLEOTIDE SEQUENCE</scope>
    <source>
        <strain evidence="1">9-14</strain>
    </source>
</reference>